<feature type="transmembrane region" description="Helical" evidence="8">
    <location>
        <begin position="241"/>
        <end position="261"/>
    </location>
</feature>
<dbReference type="AlphaFoldDB" id="A0A930VTS1"/>
<evidence type="ECO:0000259" key="9">
    <source>
        <dbReference type="PROSITE" id="PS50928"/>
    </source>
</evidence>
<feature type="transmembrane region" description="Helical" evidence="8">
    <location>
        <begin position="6"/>
        <end position="27"/>
    </location>
</feature>
<feature type="transmembrane region" description="Helical" evidence="8">
    <location>
        <begin position="185"/>
        <end position="207"/>
    </location>
</feature>
<keyword evidence="4" id="KW-1003">Cell membrane</keyword>
<evidence type="ECO:0000313" key="10">
    <source>
        <dbReference type="EMBL" id="MBF4769750.1"/>
    </source>
</evidence>
<dbReference type="InterPro" id="IPR035906">
    <property type="entry name" value="MetI-like_sf"/>
</dbReference>
<keyword evidence="6 8" id="KW-1133">Transmembrane helix</keyword>
<evidence type="ECO:0000256" key="5">
    <source>
        <dbReference type="ARBA" id="ARBA00022692"/>
    </source>
</evidence>
<feature type="transmembrane region" description="Helical" evidence="8">
    <location>
        <begin position="143"/>
        <end position="164"/>
    </location>
</feature>
<feature type="domain" description="ABC transmembrane type-1" evidence="9">
    <location>
        <begin position="56"/>
        <end position="262"/>
    </location>
</feature>
<dbReference type="PROSITE" id="PS50928">
    <property type="entry name" value="ABC_TM1"/>
    <property type="match status" value="1"/>
</dbReference>
<dbReference type="SUPFAM" id="SSF161098">
    <property type="entry name" value="MetI-like"/>
    <property type="match status" value="1"/>
</dbReference>
<evidence type="ECO:0000256" key="6">
    <source>
        <dbReference type="ARBA" id="ARBA00022989"/>
    </source>
</evidence>
<dbReference type="EMBL" id="JADKPO010000031">
    <property type="protein sequence ID" value="MBF4769750.1"/>
    <property type="molecule type" value="Genomic_DNA"/>
</dbReference>
<dbReference type="GO" id="GO:0005886">
    <property type="term" value="C:plasma membrane"/>
    <property type="evidence" value="ECO:0007669"/>
    <property type="project" value="UniProtKB-SubCell"/>
</dbReference>
<name>A0A930VTS1_9ACTN</name>
<keyword evidence="7 8" id="KW-0472">Membrane</keyword>
<dbReference type="PANTHER" id="PTHR42929:SF1">
    <property type="entry name" value="INNER MEMBRANE ABC TRANSPORTER PERMEASE PROTEIN YDCU-RELATED"/>
    <property type="match status" value="1"/>
</dbReference>
<evidence type="ECO:0000256" key="2">
    <source>
        <dbReference type="ARBA" id="ARBA00007069"/>
    </source>
</evidence>
<protein>
    <submittedName>
        <fullName evidence="10">ABC transporter permease</fullName>
    </submittedName>
</protein>
<keyword evidence="5 8" id="KW-0812">Transmembrane</keyword>
<dbReference type="CDD" id="cd06261">
    <property type="entry name" value="TM_PBP2"/>
    <property type="match status" value="1"/>
</dbReference>
<dbReference type="Proteomes" id="UP000660668">
    <property type="component" value="Unassembled WGS sequence"/>
</dbReference>
<evidence type="ECO:0000256" key="8">
    <source>
        <dbReference type="RuleBase" id="RU363032"/>
    </source>
</evidence>
<keyword evidence="3 8" id="KW-0813">Transport</keyword>
<keyword evidence="11" id="KW-1185">Reference proteome</keyword>
<comment type="subcellular location">
    <subcellularLocation>
        <location evidence="1 8">Cell membrane</location>
        <topology evidence="1 8">Multi-pass membrane protein</topology>
    </subcellularLocation>
</comment>
<evidence type="ECO:0000313" key="11">
    <source>
        <dbReference type="Proteomes" id="UP000660668"/>
    </source>
</evidence>
<evidence type="ECO:0000256" key="7">
    <source>
        <dbReference type="ARBA" id="ARBA00023136"/>
    </source>
</evidence>
<dbReference type="GO" id="GO:0055085">
    <property type="term" value="P:transmembrane transport"/>
    <property type="evidence" value="ECO:0007669"/>
    <property type="project" value="InterPro"/>
</dbReference>
<evidence type="ECO:0000256" key="4">
    <source>
        <dbReference type="ARBA" id="ARBA00022475"/>
    </source>
</evidence>
<gene>
    <name evidence="10" type="ORF">ISU10_18425</name>
</gene>
<sequence length="275" mass="29926">MFLGPGLAFTAVFVAVPVLLVLSYTVFDRGRFGGVEYDFTLDNFTRAFEPTFRKVLVSSLGIAAAATAIALAIGYPVAYAIAKLPERWRSLVLVLIVIPFWTNFLIRTYAWIVLLNTQGVLNDALVGLGLVDERIDLLYTRGAVVAGLVYVYLPLMILPIYASVARLERELPEASADLGGSRFATFVRVTFPLSLPGVVTGCIFVFVPSLGNFVVPELLGGGKTVMVGNLVRDQFLKARDWPFGATLALIMVVLLVALFALQSVVSRRFSVEAGR</sequence>
<dbReference type="InterPro" id="IPR000515">
    <property type="entry name" value="MetI-like"/>
</dbReference>
<proteinExistence type="inferred from homology"/>
<feature type="transmembrane region" description="Helical" evidence="8">
    <location>
        <begin position="55"/>
        <end position="82"/>
    </location>
</feature>
<comment type="similarity">
    <text evidence="2">Belongs to the binding-protein-dependent transport system permease family. CysTW subfamily.</text>
</comment>
<accession>A0A930VTS1</accession>
<dbReference type="Pfam" id="PF00528">
    <property type="entry name" value="BPD_transp_1"/>
    <property type="match status" value="1"/>
</dbReference>
<evidence type="ECO:0000256" key="3">
    <source>
        <dbReference type="ARBA" id="ARBA00022448"/>
    </source>
</evidence>
<organism evidence="10 11">
    <name type="scientific">Nocardioides agariphilus</name>
    <dbReference type="NCBI Taxonomy" id="433664"/>
    <lineage>
        <taxon>Bacteria</taxon>
        <taxon>Bacillati</taxon>
        <taxon>Actinomycetota</taxon>
        <taxon>Actinomycetes</taxon>
        <taxon>Propionibacteriales</taxon>
        <taxon>Nocardioidaceae</taxon>
        <taxon>Nocardioides</taxon>
    </lineage>
</organism>
<feature type="transmembrane region" description="Helical" evidence="8">
    <location>
        <begin position="88"/>
        <end position="106"/>
    </location>
</feature>
<reference evidence="10" key="1">
    <citation type="submission" date="2020-11" db="EMBL/GenBank/DDBJ databases">
        <title>Nocardioides cynanchi sp. nov., isolated from soil of rhizosphere of Cynanchum wilfordii.</title>
        <authorList>
            <person name="Lee J.-S."/>
            <person name="Suh M.K."/>
            <person name="Kim J.-S."/>
        </authorList>
    </citation>
    <scope>NUCLEOTIDE SEQUENCE</scope>
    <source>
        <strain evidence="10">KCTC 19276</strain>
    </source>
</reference>
<comment type="caution">
    <text evidence="10">The sequence shown here is derived from an EMBL/GenBank/DDBJ whole genome shotgun (WGS) entry which is preliminary data.</text>
</comment>
<dbReference type="Gene3D" id="1.10.3720.10">
    <property type="entry name" value="MetI-like"/>
    <property type="match status" value="1"/>
</dbReference>
<dbReference type="PANTHER" id="PTHR42929">
    <property type="entry name" value="INNER MEMBRANE ABC TRANSPORTER PERMEASE PROTEIN YDCU-RELATED-RELATED"/>
    <property type="match status" value="1"/>
</dbReference>
<evidence type="ECO:0000256" key="1">
    <source>
        <dbReference type="ARBA" id="ARBA00004651"/>
    </source>
</evidence>